<gene>
    <name evidence="2" type="ORF">GCM10010909_00270</name>
</gene>
<organism evidence="2 3">
    <name type="scientific">Acidocella aquatica</name>
    <dbReference type="NCBI Taxonomy" id="1922313"/>
    <lineage>
        <taxon>Bacteria</taxon>
        <taxon>Pseudomonadati</taxon>
        <taxon>Pseudomonadota</taxon>
        <taxon>Alphaproteobacteria</taxon>
        <taxon>Acetobacterales</taxon>
        <taxon>Acidocellaceae</taxon>
        <taxon>Acidocella</taxon>
    </lineage>
</organism>
<reference evidence="3" key="1">
    <citation type="journal article" date="2019" name="Int. J. Syst. Evol. Microbiol.">
        <title>The Global Catalogue of Microorganisms (GCM) 10K type strain sequencing project: providing services to taxonomists for standard genome sequencing and annotation.</title>
        <authorList>
            <consortium name="The Broad Institute Genomics Platform"/>
            <consortium name="The Broad Institute Genome Sequencing Center for Infectious Disease"/>
            <person name="Wu L."/>
            <person name="Ma J."/>
        </authorList>
    </citation>
    <scope>NUCLEOTIDE SEQUENCE [LARGE SCALE GENOMIC DNA]</scope>
    <source>
        <strain evidence="3">NBRC 112502</strain>
    </source>
</reference>
<dbReference type="PANTHER" id="PTHR44119:SF4">
    <property type="entry name" value="AEROBIC COBALTOCHELATASE SUBUNIT COBN"/>
    <property type="match status" value="1"/>
</dbReference>
<dbReference type="InterPro" id="IPR003672">
    <property type="entry name" value="CobN/Mg_chltase"/>
</dbReference>
<dbReference type="CDD" id="cd10150">
    <property type="entry name" value="CobN_like"/>
    <property type="match status" value="1"/>
</dbReference>
<dbReference type="Pfam" id="PF02514">
    <property type="entry name" value="CobN-Mg_chel"/>
    <property type="match status" value="2"/>
</dbReference>
<dbReference type="RefSeq" id="WP_284255845.1">
    <property type="nucleotide sequence ID" value="NZ_BSOS01000003.1"/>
</dbReference>
<dbReference type="EMBL" id="BSOS01000003">
    <property type="protein sequence ID" value="GLR65349.1"/>
    <property type="molecule type" value="Genomic_DNA"/>
</dbReference>
<protein>
    <submittedName>
        <fullName evidence="2">Cobaltochelatase subunit CobN</fullName>
    </submittedName>
</protein>
<keyword evidence="3" id="KW-1185">Reference proteome</keyword>
<dbReference type="Proteomes" id="UP001156641">
    <property type="component" value="Unassembled WGS sequence"/>
</dbReference>
<proteinExistence type="predicted"/>
<name>A0ABQ5ZYR3_9PROT</name>
<evidence type="ECO:0000313" key="3">
    <source>
        <dbReference type="Proteomes" id="UP001156641"/>
    </source>
</evidence>
<evidence type="ECO:0000259" key="1">
    <source>
        <dbReference type="Pfam" id="PF02514"/>
    </source>
</evidence>
<evidence type="ECO:0000313" key="2">
    <source>
        <dbReference type="EMBL" id="GLR65349.1"/>
    </source>
</evidence>
<sequence length="1122" mass="119120">MHILFREQRNLDEAAAAVDLRQSPADLVFLSFSDADLEAAAMAWGRLTDRPGLRLANLGQLRHPLSVDLYVEQVLSRAKCVVVRLLGGVDYWRYGCEELLALCRARGKPLAIIAGDGLDDGRLQEFSTVTPAARAAFDQYFRESGPGNWANGLRLAASLAGLCVPPADRPAPVPRFGEYRQLMAGAPNAPLAAIVFYRSHLLSSDIAPTEALAEALVERGMRCRAVYVDSLKSPEAGAFVATTLGGWRPGVVLNATAFSARGAAGDGSPLDAAGCPVLQVILAGSAEEDWRNSARGLSPADMAMQIVLPEYDGRLSTSAISFKTPGARVEGLEFVQTLHKPVAAQIALVADRAAGWVRLAQAAAGERRVAVVLSDYPGAAGAQGQIGHAVGLDGLASLDAMAELLSANGYDVPAVGIATGLRDIAPVPFLALPAYKILFAELPSAIQSRVRAAWGEPDEDPNVRDGWFVQPHLRVGKFIVSVQPDRGAVQDRKLSYHDPDLPPRHSYVAFYLWLRQAENIHVLAHLGAHGTLEWLPGKALAPDPEHCYPVALCRGLPVIYPFIVNNPGEAAVARRRLGAVVLGHLTPPLKSAGVHGEAAALEGLIDDYAAADGLDRRRTEMLRGEILSRAEAAGLLEESGCARGMPADDALARLDAYLCDVKEMQIRDGLHVFGQSPAPERRAALLAAITAASPGVDPTKLASALDVSAASEAAGLLAALSGRFVAPGPAGAPSRGRADVLPTGRNLFSLDPRATPTRGAMVLARKSAEAILRRHLQEHGDWPRSLVIDLWGSAALRTGGEDLALAFVLMGAEPLWDEGSNRISGVEILPLAVLDRPRVDVTLRISGLFRDAFETQMLMFDMAVQSIAVRDESAAWNLLAQAARGLQGEDFRRATTRIFGAAPGAYGAGGAGLANAGIFVDRAALGEAYLAASAFAYGQGLEGAADAPGFAARVAGADAFVHQQDHAEIDLLDGLDFAAFEGGFAAAANALGATPALYHVDNARPDAPRVRALHEEIVRAVRGRAANPDWIAGMIRHDYRGAGEISRALDGLFAFAASVPARFDAQFDLIFEATLGNAAVDTFLRQANPAAHATMLERFRSAVRRDLWRSRRNSVAERLAAP</sequence>
<comment type="caution">
    <text evidence="2">The sequence shown here is derived from an EMBL/GenBank/DDBJ whole genome shotgun (WGS) entry which is preliminary data.</text>
</comment>
<feature type="domain" description="CobN/magnesium chelatase" evidence="1">
    <location>
        <begin position="701"/>
        <end position="1113"/>
    </location>
</feature>
<dbReference type="PANTHER" id="PTHR44119">
    <property type="entry name" value="MAGNESIUM-CHELATASE SUBUNIT CHLH, CHLOROPLASTIC"/>
    <property type="match status" value="1"/>
</dbReference>
<dbReference type="NCBIfam" id="NF008973">
    <property type="entry name" value="PRK12321.1"/>
    <property type="match status" value="1"/>
</dbReference>
<accession>A0ABQ5ZYR3</accession>
<feature type="domain" description="CobN/magnesium chelatase" evidence="1">
    <location>
        <begin position="139"/>
        <end position="694"/>
    </location>
</feature>